<dbReference type="InterPro" id="IPR050312">
    <property type="entry name" value="IolE/XylAMocC-like"/>
</dbReference>
<dbReference type="Gene3D" id="3.20.20.150">
    <property type="entry name" value="Divalent-metal-dependent TIM barrel enzymes"/>
    <property type="match status" value="1"/>
</dbReference>
<organism evidence="2 3">
    <name type="scientific">Oceanipulchritudo coccoides</name>
    <dbReference type="NCBI Taxonomy" id="2706888"/>
    <lineage>
        <taxon>Bacteria</taxon>
        <taxon>Pseudomonadati</taxon>
        <taxon>Verrucomicrobiota</taxon>
        <taxon>Opitutia</taxon>
        <taxon>Puniceicoccales</taxon>
        <taxon>Oceanipulchritudinaceae</taxon>
        <taxon>Oceanipulchritudo</taxon>
    </lineage>
</organism>
<evidence type="ECO:0000313" key="2">
    <source>
        <dbReference type="EMBL" id="NDV61709.1"/>
    </source>
</evidence>
<dbReference type="AlphaFoldDB" id="A0A6B2M073"/>
<proteinExistence type="predicted"/>
<dbReference type="SUPFAM" id="SSF51658">
    <property type="entry name" value="Xylose isomerase-like"/>
    <property type="match status" value="1"/>
</dbReference>
<name>A0A6B2M073_9BACT</name>
<dbReference type="RefSeq" id="WP_163962884.1">
    <property type="nucleotide sequence ID" value="NZ_JAAGNX010000001.1"/>
</dbReference>
<accession>A0A6B2M073</accession>
<sequence length="277" mass="30987">MSAKTIEDLSKCAVHTITTKPWAIETAIDQYAKAGFGGITVWRDAMKGRDIDLVRQHIKDAGLKTAALVRGGFFCYGNPEDRMKAFADNRLAIREAETLGAPMVVLVCGARPGQSLEESRKQIREGIETVLPHAEASGVTLAIEPLHPMYADDRSAINTLRSANELAEYFNSDYVGIAVDVYHLWWDPDLEKEIKRCGKKGNLSAFHVCDWRTPTEDLLLDRGLMGEGCIDIPTIRGWVEAAGFDGFNEVEIFSKRRWESDQSEWLNDIKAAYLKHV</sequence>
<reference evidence="2 3" key="1">
    <citation type="submission" date="2020-02" db="EMBL/GenBank/DDBJ databases">
        <title>Albibacoteraceae fam. nov., the first described family within the subdivision 4 Verrucomicrobia.</title>
        <authorList>
            <person name="Xi F."/>
        </authorList>
    </citation>
    <scope>NUCLEOTIDE SEQUENCE [LARGE SCALE GENOMIC DNA]</scope>
    <source>
        <strain evidence="2 3">CK1056</strain>
    </source>
</reference>
<gene>
    <name evidence="2" type="ORF">G0Q06_04530</name>
</gene>
<dbReference type="Proteomes" id="UP000478417">
    <property type="component" value="Unassembled WGS sequence"/>
</dbReference>
<dbReference type="PANTHER" id="PTHR12110">
    <property type="entry name" value="HYDROXYPYRUVATE ISOMERASE"/>
    <property type="match status" value="1"/>
</dbReference>
<evidence type="ECO:0000313" key="3">
    <source>
        <dbReference type="Proteomes" id="UP000478417"/>
    </source>
</evidence>
<keyword evidence="3" id="KW-1185">Reference proteome</keyword>
<evidence type="ECO:0000259" key="1">
    <source>
        <dbReference type="Pfam" id="PF01261"/>
    </source>
</evidence>
<feature type="domain" description="Xylose isomerase-like TIM barrel" evidence="1">
    <location>
        <begin position="29"/>
        <end position="267"/>
    </location>
</feature>
<dbReference type="GO" id="GO:0016853">
    <property type="term" value="F:isomerase activity"/>
    <property type="evidence" value="ECO:0007669"/>
    <property type="project" value="UniProtKB-KW"/>
</dbReference>
<dbReference type="InterPro" id="IPR013022">
    <property type="entry name" value="Xyl_isomerase-like_TIM-brl"/>
</dbReference>
<protein>
    <submittedName>
        <fullName evidence="2">Sugar phosphate isomerase/epimerase</fullName>
    </submittedName>
</protein>
<dbReference type="PANTHER" id="PTHR12110:SF52">
    <property type="entry name" value="XYLOSE ISOMERASE"/>
    <property type="match status" value="1"/>
</dbReference>
<keyword evidence="2" id="KW-0413">Isomerase</keyword>
<comment type="caution">
    <text evidence="2">The sequence shown here is derived from an EMBL/GenBank/DDBJ whole genome shotgun (WGS) entry which is preliminary data.</text>
</comment>
<dbReference type="Pfam" id="PF01261">
    <property type="entry name" value="AP_endonuc_2"/>
    <property type="match status" value="1"/>
</dbReference>
<dbReference type="EMBL" id="JAAGNX010000001">
    <property type="protein sequence ID" value="NDV61709.1"/>
    <property type="molecule type" value="Genomic_DNA"/>
</dbReference>
<dbReference type="InterPro" id="IPR036237">
    <property type="entry name" value="Xyl_isomerase-like_sf"/>
</dbReference>